<dbReference type="GO" id="GO:0008170">
    <property type="term" value="F:N-methyltransferase activity"/>
    <property type="evidence" value="ECO:0007669"/>
    <property type="project" value="InterPro"/>
</dbReference>
<dbReference type="Gene3D" id="3.40.50.150">
    <property type="entry name" value="Vaccinia Virus protein VP39"/>
    <property type="match status" value="2"/>
</dbReference>
<dbReference type="InterPro" id="IPR029063">
    <property type="entry name" value="SAM-dependent_MTases_sf"/>
</dbReference>
<dbReference type="InterPro" id="IPR002052">
    <property type="entry name" value="DNA_methylase_N6_adenine_CS"/>
</dbReference>
<dbReference type="PROSITE" id="PS50943">
    <property type="entry name" value="HTH_CROC1"/>
    <property type="match status" value="1"/>
</dbReference>
<dbReference type="Pfam" id="PF13560">
    <property type="entry name" value="HTH_31"/>
    <property type="match status" value="1"/>
</dbReference>
<dbReference type="AlphaFoldDB" id="A0A932GRL6"/>
<comment type="caution">
    <text evidence="5">The sequence shown here is derived from an EMBL/GenBank/DDBJ whole genome shotgun (WGS) entry which is preliminary data.</text>
</comment>
<proteinExistence type="inferred from homology"/>
<dbReference type="Gene3D" id="1.10.260.40">
    <property type="entry name" value="lambda repressor-like DNA-binding domains"/>
    <property type="match status" value="1"/>
</dbReference>
<dbReference type="InterPro" id="IPR002941">
    <property type="entry name" value="DNA_methylase_N4/N6"/>
</dbReference>
<keyword evidence="2" id="KW-0489">Methyltransferase</keyword>
<dbReference type="SUPFAM" id="SSF47413">
    <property type="entry name" value="lambda repressor-like DNA-binding domains"/>
    <property type="match status" value="1"/>
</dbReference>
<comment type="similarity">
    <text evidence="1">Belongs to the N(4)/N(6)-methyltransferase family.</text>
</comment>
<gene>
    <name evidence="5" type="ORF">HYY65_12180</name>
</gene>
<evidence type="ECO:0000256" key="1">
    <source>
        <dbReference type="ARBA" id="ARBA00006594"/>
    </source>
</evidence>
<dbReference type="SMART" id="SM00530">
    <property type="entry name" value="HTH_XRE"/>
    <property type="match status" value="1"/>
</dbReference>
<dbReference type="Proteomes" id="UP000741360">
    <property type="component" value="Unassembled WGS sequence"/>
</dbReference>
<evidence type="ECO:0000256" key="2">
    <source>
        <dbReference type="ARBA" id="ARBA00022603"/>
    </source>
</evidence>
<dbReference type="CDD" id="cd00093">
    <property type="entry name" value="HTH_XRE"/>
    <property type="match status" value="1"/>
</dbReference>
<dbReference type="GO" id="GO:0003677">
    <property type="term" value="F:DNA binding"/>
    <property type="evidence" value="ECO:0007669"/>
    <property type="project" value="InterPro"/>
</dbReference>
<dbReference type="PROSITE" id="PS00092">
    <property type="entry name" value="N6_MTASE"/>
    <property type="match status" value="1"/>
</dbReference>
<name>A0A932GRL6_UNCTE</name>
<evidence type="ECO:0000313" key="6">
    <source>
        <dbReference type="Proteomes" id="UP000741360"/>
    </source>
</evidence>
<evidence type="ECO:0000256" key="3">
    <source>
        <dbReference type="ARBA" id="ARBA00022679"/>
    </source>
</evidence>
<feature type="domain" description="HTH cro/C1-type" evidence="4">
    <location>
        <begin position="7"/>
        <end position="61"/>
    </location>
</feature>
<dbReference type="InterPro" id="IPR010982">
    <property type="entry name" value="Lambda_DNA-bd_dom_sf"/>
</dbReference>
<organism evidence="5 6">
    <name type="scientific">Tectimicrobiota bacterium</name>
    <dbReference type="NCBI Taxonomy" id="2528274"/>
    <lineage>
        <taxon>Bacteria</taxon>
        <taxon>Pseudomonadati</taxon>
        <taxon>Nitrospinota/Tectimicrobiota group</taxon>
        <taxon>Candidatus Tectimicrobiota</taxon>
    </lineage>
</organism>
<accession>A0A932GRL6</accession>
<keyword evidence="3" id="KW-0808">Transferase</keyword>
<dbReference type="Pfam" id="PF01555">
    <property type="entry name" value="N6_N4_Mtase"/>
    <property type="match status" value="1"/>
</dbReference>
<dbReference type="InterPro" id="IPR001387">
    <property type="entry name" value="Cro/C1-type_HTH"/>
</dbReference>
<reference evidence="5" key="1">
    <citation type="submission" date="2020-07" db="EMBL/GenBank/DDBJ databases">
        <title>Huge and variable diversity of episymbiotic CPR bacteria and DPANN archaea in groundwater ecosystems.</title>
        <authorList>
            <person name="He C.Y."/>
            <person name="Keren R."/>
            <person name="Whittaker M."/>
            <person name="Farag I.F."/>
            <person name="Doudna J."/>
            <person name="Cate J.H.D."/>
            <person name="Banfield J.F."/>
        </authorList>
    </citation>
    <scope>NUCLEOTIDE SEQUENCE</scope>
    <source>
        <strain evidence="5">NC_groundwater_717_Ag_S-0.2um_59_8</strain>
    </source>
</reference>
<evidence type="ECO:0000313" key="5">
    <source>
        <dbReference type="EMBL" id="MBI3015784.1"/>
    </source>
</evidence>
<evidence type="ECO:0000259" key="4">
    <source>
        <dbReference type="PROSITE" id="PS50943"/>
    </source>
</evidence>
<protein>
    <submittedName>
        <fullName evidence="5">Helix-turn-helix domain-containing protein</fullName>
    </submittedName>
</protein>
<sequence length="841" mass="93235">MSFGTFIRNRRTSLGISLRLAAQKLGVDPAYLSRVEAGKVPPSEQLIHRLARFLECPEDEILLLAGRLPEPIRAMVVRQPYRVAAALRTIAEMCAADPGAPYGKPLFAVQGERAIEDGFPFEEVSEIAEVESWRKEIYRPIYHVHKWWAQRLGSVFRAAILGAAAPKGSSVTDLFYEPVRLPGVVVFDPFMGSGTTVGEAQKLGCTVIGRDINAVAYRAVRVALGPVDRREVHALYCKLESTVGKEIKKLYRSVDGEGQPCDVLYFFWVKVIPCPHCRASVDLFTSYVFATHAYKERNPGAKITCPECSDVLSGRQDDTETICRCGTRFNPQEGPAKRTTAVCRSCGHEFPIAKTARSAGKPPDHRLYAKLVLRKDGTKGYHRVTDDDLAAFHTARERLRNINPPLPRVPIADGHNTRQILNYGYRNWYELFNERQLLALSMLAGAIRDLPEGPAREALAVLFSGVLEFNNMFASYKGEGTGAVRHMFSHHILKPERTPIEANLWGTPKSSGSFSTLYLSRLLRALDYREAPFELAVEYAGRRKTGRKVVGISPPMGGPVVERCPKSGLKPGSTYLSCGDSSATDLPDGSVDLVITDPPFFYNVHFSELADFFFVWQQLYFGDGRSKGASTTRRNTEVQDTEADAFADKLKRVFAECHRVLRDEGLLVFSYHHSREDGWAALARAVRDAGFTIVQSQPVKAEMSVAAPKSQAKEPIDLDVLLVCRKRNSDHRIRSEQNVALQRAVASTSQKVSRFNGVGRQLSRNDVRVVLLSQLLVEMSVGRTADEVSAALEVVLPRTRGIIEKTWREQEICALPGPVAPQPGSVQLDLLEPASIGGREA</sequence>
<dbReference type="EMBL" id="JACPSX010000235">
    <property type="protein sequence ID" value="MBI3015784.1"/>
    <property type="molecule type" value="Genomic_DNA"/>
</dbReference>
<dbReference type="GO" id="GO:0032259">
    <property type="term" value="P:methylation"/>
    <property type="evidence" value="ECO:0007669"/>
    <property type="project" value="UniProtKB-KW"/>
</dbReference>
<dbReference type="SUPFAM" id="SSF53335">
    <property type="entry name" value="S-adenosyl-L-methionine-dependent methyltransferases"/>
    <property type="match status" value="2"/>
</dbReference>